<keyword evidence="3" id="KW-1185">Reference proteome</keyword>
<proteinExistence type="predicted"/>
<name>A0A9X3IQX5_9GAMM</name>
<dbReference type="RefSeq" id="WP_283172841.1">
    <property type="nucleotide sequence ID" value="NZ_JAPNOA010000018.1"/>
</dbReference>
<sequence>MRNVTVFNISVKKLLLVLVVAGLSGCSGDMAGVSDRDLRQKHYHCQMSTNLSAAEIQVCANVRRECDARAKSGHYAC</sequence>
<dbReference type="Proteomes" id="UP001150830">
    <property type="component" value="Unassembled WGS sequence"/>
</dbReference>
<accession>A0A9X3IQX5</accession>
<feature type="signal peptide" evidence="1">
    <location>
        <begin position="1"/>
        <end position="31"/>
    </location>
</feature>
<dbReference type="EMBL" id="JAPNOA010000018">
    <property type="protein sequence ID" value="MCY0964627.1"/>
    <property type="molecule type" value="Genomic_DNA"/>
</dbReference>
<evidence type="ECO:0000313" key="3">
    <source>
        <dbReference type="Proteomes" id="UP001150830"/>
    </source>
</evidence>
<evidence type="ECO:0000313" key="2">
    <source>
        <dbReference type="EMBL" id="MCY0964627.1"/>
    </source>
</evidence>
<dbReference type="PROSITE" id="PS51257">
    <property type="entry name" value="PROKAR_LIPOPROTEIN"/>
    <property type="match status" value="1"/>
</dbReference>
<protein>
    <recommendedName>
        <fullName evidence="4">Lipoprotein</fullName>
    </recommendedName>
</protein>
<reference evidence="2" key="1">
    <citation type="submission" date="2022-11" db="EMBL/GenBank/DDBJ databases">
        <title>Parathalassolutuus dongxingensis gen. nov., sp. nov., a novel member of family Oceanospirillaceae isolated from a coastal shrimp pond in Guangxi, China.</title>
        <authorList>
            <person name="Chen H."/>
        </authorList>
    </citation>
    <scope>NUCLEOTIDE SEQUENCE</scope>
    <source>
        <strain evidence="2">G-43</strain>
    </source>
</reference>
<keyword evidence="1" id="KW-0732">Signal</keyword>
<feature type="chain" id="PRO_5040762165" description="Lipoprotein" evidence="1">
    <location>
        <begin position="32"/>
        <end position="77"/>
    </location>
</feature>
<gene>
    <name evidence="2" type="ORF">OUO13_05470</name>
</gene>
<evidence type="ECO:0000256" key="1">
    <source>
        <dbReference type="SAM" id="SignalP"/>
    </source>
</evidence>
<dbReference type="AlphaFoldDB" id="A0A9X3IQX5"/>
<comment type="caution">
    <text evidence="2">The sequence shown here is derived from an EMBL/GenBank/DDBJ whole genome shotgun (WGS) entry which is preliminary data.</text>
</comment>
<organism evidence="2 3">
    <name type="scientific">Parathalassolituus penaei</name>
    <dbReference type="NCBI Taxonomy" id="2997323"/>
    <lineage>
        <taxon>Bacteria</taxon>
        <taxon>Pseudomonadati</taxon>
        <taxon>Pseudomonadota</taxon>
        <taxon>Gammaproteobacteria</taxon>
        <taxon>Oceanospirillales</taxon>
        <taxon>Oceanospirillaceae</taxon>
        <taxon>Parathalassolituus</taxon>
    </lineage>
</organism>
<evidence type="ECO:0008006" key="4">
    <source>
        <dbReference type="Google" id="ProtNLM"/>
    </source>
</evidence>